<sequence>MLRSAVGFLCLYLRYWRPQQVREQLALQYGNRYATAGAAALRVLLQALAIGLLLALWIGGALALIF</sequence>
<accession>A0A246FJL0</accession>
<dbReference type="EMBL" id="NIRR01000043">
    <property type="protein sequence ID" value="OWP61795.1"/>
    <property type="molecule type" value="Genomic_DNA"/>
</dbReference>
<evidence type="ECO:0000256" key="1">
    <source>
        <dbReference type="SAM" id="Phobius"/>
    </source>
</evidence>
<protein>
    <submittedName>
        <fullName evidence="2">Uncharacterized protein</fullName>
    </submittedName>
</protein>
<keyword evidence="1" id="KW-1133">Transmembrane helix</keyword>
<dbReference type="Proteomes" id="UP000197277">
    <property type="component" value="Unassembled WGS sequence"/>
</dbReference>
<organism evidence="2 3">
    <name type="scientific">Hymenobacter amundsenii</name>
    <dbReference type="NCBI Taxonomy" id="2006685"/>
    <lineage>
        <taxon>Bacteria</taxon>
        <taxon>Pseudomonadati</taxon>
        <taxon>Bacteroidota</taxon>
        <taxon>Cytophagia</taxon>
        <taxon>Cytophagales</taxon>
        <taxon>Hymenobacteraceae</taxon>
        <taxon>Hymenobacter</taxon>
    </lineage>
</organism>
<gene>
    <name evidence="2" type="ORF">CDA63_17575</name>
</gene>
<keyword evidence="1" id="KW-0812">Transmembrane</keyword>
<proteinExistence type="predicted"/>
<dbReference type="AlphaFoldDB" id="A0A246FJL0"/>
<evidence type="ECO:0000313" key="3">
    <source>
        <dbReference type="Proteomes" id="UP000197277"/>
    </source>
</evidence>
<keyword evidence="3" id="KW-1185">Reference proteome</keyword>
<name>A0A246FJL0_9BACT</name>
<comment type="caution">
    <text evidence="2">The sequence shown here is derived from an EMBL/GenBank/DDBJ whole genome shotgun (WGS) entry which is preliminary data.</text>
</comment>
<keyword evidence="1" id="KW-0472">Membrane</keyword>
<reference evidence="2 3" key="1">
    <citation type="submission" date="2017-06" db="EMBL/GenBank/DDBJ databases">
        <title>Hymenobacter amundsenii sp. nov. isolated from regoliths in Antarctica.</title>
        <authorList>
            <person name="Sedlacek I."/>
            <person name="Kralova S."/>
            <person name="Pantucek R."/>
            <person name="Svec P."/>
            <person name="Holochova P."/>
            <person name="Stankova E."/>
            <person name="Vrbovska V."/>
            <person name="Busse H.-J."/>
        </authorList>
    </citation>
    <scope>NUCLEOTIDE SEQUENCE [LARGE SCALE GENOMIC DNA]</scope>
    <source>
        <strain evidence="2 3">CCM 8682</strain>
    </source>
</reference>
<feature type="transmembrane region" description="Helical" evidence="1">
    <location>
        <begin position="43"/>
        <end position="65"/>
    </location>
</feature>
<evidence type="ECO:0000313" key="2">
    <source>
        <dbReference type="EMBL" id="OWP61795.1"/>
    </source>
</evidence>